<gene>
    <name evidence="2" type="ORF">H9787_02415</name>
</gene>
<name>A0A9D2LHB9_9FIRM</name>
<evidence type="ECO:0000256" key="1">
    <source>
        <dbReference type="SAM" id="SignalP"/>
    </source>
</evidence>
<dbReference type="Proteomes" id="UP000823824">
    <property type="component" value="Unassembled WGS sequence"/>
</dbReference>
<organism evidence="2 3">
    <name type="scientific">Candidatus Oscillibacter excrementigallinarum</name>
    <dbReference type="NCBI Taxonomy" id="2838716"/>
    <lineage>
        <taxon>Bacteria</taxon>
        <taxon>Bacillati</taxon>
        <taxon>Bacillota</taxon>
        <taxon>Clostridia</taxon>
        <taxon>Eubacteriales</taxon>
        <taxon>Oscillospiraceae</taxon>
        <taxon>Oscillibacter</taxon>
    </lineage>
</organism>
<dbReference type="EMBL" id="DWZJ01000018">
    <property type="protein sequence ID" value="HJB12551.1"/>
    <property type="molecule type" value="Genomic_DNA"/>
</dbReference>
<reference evidence="2" key="2">
    <citation type="submission" date="2021-04" db="EMBL/GenBank/DDBJ databases">
        <authorList>
            <person name="Gilroy R."/>
        </authorList>
    </citation>
    <scope>NUCLEOTIDE SEQUENCE</scope>
    <source>
        <strain evidence="2">ChiBcec18-1249</strain>
    </source>
</reference>
<dbReference type="AlphaFoldDB" id="A0A9D2LHB9"/>
<accession>A0A9D2LHB9</accession>
<sequence length="112" mass="12174">MKKAVAAILTLISVCGFVGCTATGTETDYPAAMMVNGEIYVLTSDPMPGEVDESAIIGYTSSYTDTFPQQDGETNFNRELEMPYAEVDGGIAVLYDNEWRLCIPEELTRTGT</sequence>
<dbReference type="PROSITE" id="PS51257">
    <property type="entry name" value="PROKAR_LIPOPROTEIN"/>
    <property type="match status" value="1"/>
</dbReference>
<feature type="signal peptide" evidence="1">
    <location>
        <begin position="1"/>
        <end position="22"/>
    </location>
</feature>
<evidence type="ECO:0000313" key="3">
    <source>
        <dbReference type="Proteomes" id="UP000823824"/>
    </source>
</evidence>
<comment type="caution">
    <text evidence="2">The sequence shown here is derived from an EMBL/GenBank/DDBJ whole genome shotgun (WGS) entry which is preliminary data.</text>
</comment>
<proteinExistence type="predicted"/>
<keyword evidence="1" id="KW-0732">Signal</keyword>
<feature type="chain" id="PRO_5038963289" evidence="1">
    <location>
        <begin position="23"/>
        <end position="112"/>
    </location>
</feature>
<protein>
    <submittedName>
        <fullName evidence="2">Uncharacterized protein</fullName>
    </submittedName>
</protein>
<evidence type="ECO:0000313" key="2">
    <source>
        <dbReference type="EMBL" id="HJB12551.1"/>
    </source>
</evidence>
<reference evidence="2" key="1">
    <citation type="journal article" date="2021" name="PeerJ">
        <title>Extensive microbial diversity within the chicken gut microbiome revealed by metagenomics and culture.</title>
        <authorList>
            <person name="Gilroy R."/>
            <person name="Ravi A."/>
            <person name="Getino M."/>
            <person name="Pursley I."/>
            <person name="Horton D.L."/>
            <person name="Alikhan N.F."/>
            <person name="Baker D."/>
            <person name="Gharbi K."/>
            <person name="Hall N."/>
            <person name="Watson M."/>
            <person name="Adriaenssens E.M."/>
            <person name="Foster-Nyarko E."/>
            <person name="Jarju S."/>
            <person name="Secka A."/>
            <person name="Antonio M."/>
            <person name="Oren A."/>
            <person name="Chaudhuri R.R."/>
            <person name="La Ragione R."/>
            <person name="Hildebrand F."/>
            <person name="Pallen M.J."/>
        </authorList>
    </citation>
    <scope>NUCLEOTIDE SEQUENCE</scope>
    <source>
        <strain evidence="2">ChiBcec18-1249</strain>
    </source>
</reference>